<dbReference type="Pfam" id="PF11005">
    <property type="entry name" value="DUF2844"/>
    <property type="match status" value="1"/>
</dbReference>
<dbReference type="InterPro" id="IPR021267">
    <property type="entry name" value="DUF2844"/>
</dbReference>
<keyword evidence="2" id="KW-1185">Reference proteome</keyword>
<accession>A0A1X7M5W9</accession>
<evidence type="ECO:0008006" key="3">
    <source>
        <dbReference type="Google" id="ProtNLM"/>
    </source>
</evidence>
<gene>
    <name evidence="1" type="ORF">SAMN06265784_119101</name>
</gene>
<evidence type="ECO:0000313" key="1">
    <source>
        <dbReference type="EMBL" id="SMG61154.1"/>
    </source>
</evidence>
<dbReference type="AlphaFoldDB" id="A0A1X7M5W9"/>
<protein>
    <recommendedName>
        <fullName evidence="3">DUF2844 domain-containing protein</fullName>
    </recommendedName>
</protein>
<dbReference type="Proteomes" id="UP000193228">
    <property type="component" value="Unassembled WGS sequence"/>
</dbReference>
<evidence type="ECO:0000313" key="2">
    <source>
        <dbReference type="Proteomes" id="UP000193228"/>
    </source>
</evidence>
<reference evidence="2" key="1">
    <citation type="submission" date="2017-04" db="EMBL/GenBank/DDBJ databases">
        <authorList>
            <person name="Varghese N."/>
            <person name="Submissions S."/>
        </authorList>
    </citation>
    <scope>NUCLEOTIDE SEQUENCE [LARGE SCALE GENOMIC DNA]</scope>
    <source>
        <strain evidence="2">LMG 29540</strain>
    </source>
</reference>
<name>A0A1X7M5W9_9BURK</name>
<dbReference type="EMBL" id="FXAT01000019">
    <property type="protein sequence ID" value="SMG61154.1"/>
    <property type="molecule type" value="Genomic_DNA"/>
</dbReference>
<sequence length="155" mass="16228">MKPAISLAMTIAATLTISIDTRAELGGAPSWPDHSSVGISILAQQAPLAAKYTLSETKLRSGTVVREYVGQDGVVFAVVWHGPQMAPLNKLLGAYFPPYIDGLNEVHRARGGGNGAAIVRQPGLIVQTGGHMGSFAGRAYLPQALPPGTEPDDLQ</sequence>
<organism evidence="1 2">
    <name type="scientific">Paraburkholderia susongensis</name>
    <dbReference type="NCBI Taxonomy" id="1515439"/>
    <lineage>
        <taxon>Bacteria</taxon>
        <taxon>Pseudomonadati</taxon>
        <taxon>Pseudomonadota</taxon>
        <taxon>Betaproteobacteria</taxon>
        <taxon>Burkholderiales</taxon>
        <taxon>Burkholderiaceae</taxon>
        <taxon>Paraburkholderia</taxon>
    </lineage>
</organism>
<dbReference type="OrthoDB" id="7561239at2"/>
<proteinExistence type="predicted"/>